<proteinExistence type="inferred from homology"/>
<accession>A0A0D2NPM8</accession>
<keyword evidence="7" id="KW-1185">Reference proteome</keyword>
<feature type="domain" description="Epoxide hydrolase N-terminal" evidence="5">
    <location>
        <begin position="9"/>
        <end position="121"/>
    </location>
</feature>
<dbReference type="OMA" id="RGYQRIQ"/>
<evidence type="ECO:0000256" key="1">
    <source>
        <dbReference type="ARBA" id="ARBA00010088"/>
    </source>
</evidence>
<organism evidence="6 7">
    <name type="scientific">Hypholoma sublateritium (strain FD-334 SS-4)</name>
    <dbReference type="NCBI Taxonomy" id="945553"/>
    <lineage>
        <taxon>Eukaryota</taxon>
        <taxon>Fungi</taxon>
        <taxon>Dikarya</taxon>
        <taxon>Basidiomycota</taxon>
        <taxon>Agaricomycotina</taxon>
        <taxon>Agaricomycetes</taxon>
        <taxon>Agaricomycetidae</taxon>
        <taxon>Agaricales</taxon>
        <taxon>Agaricineae</taxon>
        <taxon>Strophariaceae</taxon>
        <taxon>Hypholoma</taxon>
    </lineage>
</organism>
<dbReference type="EMBL" id="KN817564">
    <property type="protein sequence ID" value="KJA20724.1"/>
    <property type="molecule type" value="Genomic_DNA"/>
</dbReference>
<dbReference type="GO" id="GO:0004301">
    <property type="term" value="F:epoxide hydrolase activity"/>
    <property type="evidence" value="ECO:0007669"/>
    <property type="project" value="TreeGrafter"/>
</dbReference>
<keyword evidence="2" id="KW-0058">Aromatic hydrocarbons catabolism</keyword>
<dbReference type="PANTHER" id="PTHR21661:SF35">
    <property type="entry name" value="EPOXIDE HYDROLASE"/>
    <property type="match status" value="1"/>
</dbReference>
<dbReference type="InterPro" id="IPR016292">
    <property type="entry name" value="Epoxide_hydrolase"/>
</dbReference>
<gene>
    <name evidence="6" type="ORF">HYPSUDRAFT_68264</name>
</gene>
<comment type="similarity">
    <text evidence="1">Belongs to the peptidase S33 family.</text>
</comment>
<dbReference type="Gene3D" id="3.40.50.1820">
    <property type="entry name" value="alpha/beta hydrolase"/>
    <property type="match status" value="1"/>
</dbReference>
<dbReference type="PANTHER" id="PTHR21661">
    <property type="entry name" value="EPOXIDE HYDROLASE 1-RELATED"/>
    <property type="match status" value="1"/>
</dbReference>
<evidence type="ECO:0000256" key="3">
    <source>
        <dbReference type="ARBA" id="ARBA00022801"/>
    </source>
</evidence>
<dbReference type="SUPFAM" id="SSF53474">
    <property type="entry name" value="alpha/beta-Hydrolases"/>
    <property type="match status" value="1"/>
</dbReference>
<protein>
    <recommendedName>
        <fullName evidence="5">Epoxide hydrolase N-terminal domain-containing protein</fullName>
    </recommendedName>
</protein>
<dbReference type="AlphaFoldDB" id="A0A0D2NPM8"/>
<dbReference type="Pfam" id="PF06441">
    <property type="entry name" value="EHN"/>
    <property type="match status" value="1"/>
</dbReference>
<dbReference type="InterPro" id="IPR029058">
    <property type="entry name" value="AB_hydrolase_fold"/>
</dbReference>
<name>A0A0D2NPM8_HYPSF</name>
<evidence type="ECO:0000313" key="7">
    <source>
        <dbReference type="Proteomes" id="UP000054270"/>
    </source>
</evidence>
<sequence>MAANTNVPQSFKIAISDSKLDWVTQRVQTSLVIPDVEHAGGKEWDDGAPSATIQELIDYWKNNYDWRKVEARINSTFNMFTVDIPEGDEVINLHFVHHRSERPDAIPLLFAHGWPGNFTEVESLLSLTAPEDPTQQAFHIVAPTIPGFIFSSSPKAPGFTILRVGSVYHQLMLKLGYKRYIGQGGDWGSMILRGVALSYPDSCVGIHLNMVAALPPKPLQHPITLFWLALRWFTAEEKKRVSRMQWWLKDENGFSRIQGTKPQTISYALLDSPVGMLAWIREKMEGLKEPSYVWDKDLVITWTMLYLLSESSWHARIYKEAAPVLKTEILEKKIPSKVAFGASCFPYDVGYAPLWWAKVSLAENIVFWKEHSHSGHFPSVECPDELKSDIWAFVGSLSKETRDALQSGN</sequence>
<feature type="active site" description="Nucleophile" evidence="4">
    <location>
        <position position="186"/>
    </location>
</feature>
<evidence type="ECO:0000259" key="5">
    <source>
        <dbReference type="Pfam" id="PF06441"/>
    </source>
</evidence>
<feature type="active site" description="Proton donor" evidence="4">
    <location>
        <position position="318"/>
    </location>
</feature>
<keyword evidence="3" id="KW-0378">Hydrolase</keyword>
<evidence type="ECO:0000313" key="6">
    <source>
        <dbReference type="EMBL" id="KJA20724.1"/>
    </source>
</evidence>
<dbReference type="Proteomes" id="UP000054270">
    <property type="component" value="Unassembled WGS sequence"/>
</dbReference>
<dbReference type="GO" id="GO:0097176">
    <property type="term" value="P:epoxide metabolic process"/>
    <property type="evidence" value="ECO:0007669"/>
    <property type="project" value="TreeGrafter"/>
</dbReference>
<dbReference type="InterPro" id="IPR000639">
    <property type="entry name" value="Epox_hydrolase-like"/>
</dbReference>
<reference evidence="7" key="1">
    <citation type="submission" date="2014-04" db="EMBL/GenBank/DDBJ databases">
        <title>Evolutionary Origins and Diversification of the Mycorrhizal Mutualists.</title>
        <authorList>
            <consortium name="DOE Joint Genome Institute"/>
            <consortium name="Mycorrhizal Genomics Consortium"/>
            <person name="Kohler A."/>
            <person name="Kuo A."/>
            <person name="Nagy L.G."/>
            <person name="Floudas D."/>
            <person name="Copeland A."/>
            <person name="Barry K.W."/>
            <person name="Cichocki N."/>
            <person name="Veneault-Fourrey C."/>
            <person name="LaButti K."/>
            <person name="Lindquist E.A."/>
            <person name="Lipzen A."/>
            <person name="Lundell T."/>
            <person name="Morin E."/>
            <person name="Murat C."/>
            <person name="Riley R."/>
            <person name="Ohm R."/>
            <person name="Sun H."/>
            <person name="Tunlid A."/>
            <person name="Henrissat B."/>
            <person name="Grigoriev I.V."/>
            <person name="Hibbett D.S."/>
            <person name="Martin F."/>
        </authorList>
    </citation>
    <scope>NUCLEOTIDE SEQUENCE [LARGE SCALE GENOMIC DNA]</scope>
    <source>
        <strain evidence="7">FD-334 SS-4</strain>
    </source>
</reference>
<dbReference type="STRING" id="945553.A0A0D2NPM8"/>
<feature type="active site" description="Proton acceptor" evidence="4">
    <location>
        <position position="376"/>
    </location>
</feature>
<evidence type="ECO:0000256" key="4">
    <source>
        <dbReference type="PIRSR" id="PIRSR001112-1"/>
    </source>
</evidence>
<dbReference type="PRINTS" id="PR00412">
    <property type="entry name" value="EPOXHYDRLASE"/>
</dbReference>
<dbReference type="PIRSF" id="PIRSF001112">
    <property type="entry name" value="Epoxide_hydrolase"/>
    <property type="match status" value="1"/>
</dbReference>
<evidence type="ECO:0000256" key="2">
    <source>
        <dbReference type="ARBA" id="ARBA00022797"/>
    </source>
</evidence>
<dbReference type="OrthoDB" id="7130006at2759"/>
<dbReference type="InterPro" id="IPR010497">
    <property type="entry name" value="Epoxide_hydro_N"/>
</dbReference>